<reference evidence="2" key="1">
    <citation type="submission" date="2022-11" db="UniProtKB">
        <authorList>
            <consortium name="WormBaseParasite"/>
        </authorList>
    </citation>
    <scope>IDENTIFICATION</scope>
</reference>
<keyword evidence="1" id="KW-1185">Reference proteome</keyword>
<dbReference type="AlphaFoldDB" id="A0A915HHZ1"/>
<dbReference type="Proteomes" id="UP000887565">
    <property type="component" value="Unplaced"/>
</dbReference>
<dbReference type="WBParaSite" id="nRc.2.0.1.t01054-RA">
    <property type="protein sequence ID" value="nRc.2.0.1.t01054-RA"/>
    <property type="gene ID" value="nRc.2.0.1.g01054"/>
</dbReference>
<evidence type="ECO:0000313" key="2">
    <source>
        <dbReference type="WBParaSite" id="nRc.2.0.1.t01054-RA"/>
    </source>
</evidence>
<evidence type="ECO:0000313" key="1">
    <source>
        <dbReference type="Proteomes" id="UP000887565"/>
    </source>
</evidence>
<accession>A0A915HHZ1</accession>
<protein>
    <submittedName>
        <fullName evidence="2">Uncharacterized protein</fullName>
    </submittedName>
</protein>
<organism evidence="1 2">
    <name type="scientific">Romanomermis culicivorax</name>
    <name type="common">Nematode worm</name>
    <dbReference type="NCBI Taxonomy" id="13658"/>
    <lineage>
        <taxon>Eukaryota</taxon>
        <taxon>Metazoa</taxon>
        <taxon>Ecdysozoa</taxon>
        <taxon>Nematoda</taxon>
        <taxon>Enoplea</taxon>
        <taxon>Dorylaimia</taxon>
        <taxon>Mermithida</taxon>
        <taxon>Mermithoidea</taxon>
        <taxon>Mermithidae</taxon>
        <taxon>Romanomermis</taxon>
    </lineage>
</organism>
<name>A0A915HHZ1_ROMCU</name>
<sequence>MPSPKPVASPTQLKLKLEPRNSLYWSTKLTQKSSGRGPHSHSIAVLTIAVAWTEHRTTTTTAHFQLIAARTIWCCRPINSYLSNSNGLVKPAFDKQSLQLPISGKIKVADGTIVNAHGPVVVTMESAFSEHMIKCVATAASDRDLADHKSATLDKSLPCHTDQEKLDFALNKMTTKT</sequence>
<proteinExistence type="predicted"/>